<evidence type="ECO:0000313" key="1">
    <source>
        <dbReference type="EMBL" id="JAD50942.1"/>
    </source>
</evidence>
<proteinExistence type="predicted"/>
<name>A0A0A9AV19_ARUDO</name>
<reference evidence="1" key="2">
    <citation type="journal article" date="2015" name="Data Brief">
        <title>Shoot transcriptome of the giant reed, Arundo donax.</title>
        <authorList>
            <person name="Barrero R.A."/>
            <person name="Guerrero F.D."/>
            <person name="Moolhuijzen P."/>
            <person name="Goolsby J.A."/>
            <person name="Tidwell J."/>
            <person name="Bellgard S.E."/>
            <person name="Bellgard M.I."/>
        </authorList>
    </citation>
    <scope>NUCLEOTIDE SEQUENCE</scope>
    <source>
        <tissue evidence="1">Shoot tissue taken approximately 20 cm above the soil surface</tissue>
    </source>
</reference>
<dbReference type="EMBL" id="GBRH01246953">
    <property type="protein sequence ID" value="JAD50942.1"/>
    <property type="molecule type" value="Transcribed_RNA"/>
</dbReference>
<sequence length="23" mass="2676">MPFFPVTLVYLNQQVYLTSSKTV</sequence>
<protein>
    <submittedName>
        <fullName evidence="1">Uncharacterized protein</fullName>
    </submittedName>
</protein>
<dbReference type="AlphaFoldDB" id="A0A0A9AV19"/>
<accession>A0A0A9AV19</accession>
<reference evidence="1" key="1">
    <citation type="submission" date="2014-09" db="EMBL/GenBank/DDBJ databases">
        <authorList>
            <person name="Magalhaes I.L.F."/>
            <person name="Oliveira U."/>
            <person name="Santos F.R."/>
            <person name="Vidigal T.H.D.A."/>
            <person name="Brescovit A.D."/>
            <person name="Santos A.J."/>
        </authorList>
    </citation>
    <scope>NUCLEOTIDE SEQUENCE</scope>
    <source>
        <tissue evidence="1">Shoot tissue taken approximately 20 cm above the soil surface</tissue>
    </source>
</reference>
<organism evidence="1">
    <name type="scientific">Arundo donax</name>
    <name type="common">Giant reed</name>
    <name type="synonym">Donax arundinaceus</name>
    <dbReference type="NCBI Taxonomy" id="35708"/>
    <lineage>
        <taxon>Eukaryota</taxon>
        <taxon>Viridiplantae</taxon>
        <taxon>Streptophyta</taxon>
        <taxon>Embryophyta</taxon>
        <taxon>Tracheophyta</taxon>
        <taxon>Spermatophyta</taxon>
        <taxon>Magnoliopsida</taxon>
        <taxon>Liliopsida</taxon>
        <taxon>Poales</taxon>
        <taxon>Poaceae</taxon>
        <taxon>PACMAD clade</taxon>
        <taxon>Arundinoideae</taxon>
        <taxon>Arundineae</taxon>
        <taxon>Arundo</taxon>
    </lineage>
</organism>